<dbReference type="InterPro" id="IPR036259">
    <property type="entry name" value="MFS_trans_sf"/>
</dbReference>
<dbReference type="Proteomes" id="UP001396898">
    <property type="component" value="Unassembled WGS sequence"/>
</dbReference>
<evidence type="ECO:0000256" key="4">
    <source>
        <dbReference type="ARBA" id="ARBA00022989"/>
    </source>
</evidence>
<evidence type="ECO:0000256" key="7">
    <source>
        <dbReference type="SAM" id="Phobius"/>
    </source>
</evidence>
<keyword evidence="4 7" id="KW-1133">Transmembrane helix</keyword>
<evidence type="ECO:0000256" key="1">
    <source>
        <dbReference type="ARBA" id="ARBA00004141"/>
    </source>
</evidence>
<feature type="transmembrane region" description="Helical" evidence="7">
    <location>
        <begin position="355"/>
        <end position="376"/>
    </location>
</feature>
<feature type="transmembrane region" description="Helical" evidence="7">
    <location>
        <begin position="252"/>
        <end position="273"/>
    </location>
</feature>
<dbReference type="EMBL" id="JAQQWI010000011">
    <property type="protein sequence ID" value="KAK8017143.1"/>
    <property type="molecule type" value="Genomic_DNA"/>
</dbReference>
<feature type="transmembrane region" description="Helical" evidence="7">
    <location>
        <begin position="146"/>
        <end position="167"/>
    </location>
</feature>
<comment type="similarity">
    <text evidence="2">Belongs to the major facilitator superfamily. TCR/Tet family.</text>
</comment>
<comment type="subcellular location">
    <subcellularLocation>
        <location evidence="1">Membrane</location>
        <topology evidence="1">Multi-pass membrane protein</topology>
    </subcellularLocation>
</comment>
<dbReference type="PANTHER" id="PTHR23501:SF193">
    <property type="entry name" value="MULTIDRUG TRANSPORTER, PUTATIVE (AFU_ORTHOLOGUE AFUA_8G00940)-RELATED"/>
    <property type="match status" value="1"/>
</dbReference>
<evidence type="ECO:0000313" key="9">
    <source>
        <dbReference type="EMBL" id="KAK8017143.1"/>
    </source>
</evidence>
<feature type="transmembrane region" description="Helical" evidence="7">
    <location>
        <begin position="524"/>
        <end position="543"/>
    </location>
</feature>
<dbReference type="SUPFAM" id="SSF103473">
    <property type="entry name" value="MFS general substrate transporter"/>
    <property type="match status" value="2"/>
</dbReference>
<accession>A0ABR1RQ94</accession>
<evidence type="ECO:0000256" key="3">
    <source>
        <dbReference type="ARBA" id="ARBA00022692"/>
    </source>
</evidence>
<keyword evidence="3 7" id="KW-0812">Transmembrane</keyword>
<gene>
    <name evidence="9" type="ORF">PG991_008219</name>
</gene>
<keyword evidence="10" id="KW-1185">Reference proteome</keyword>
<feature type="transmembrane region" description="Helical" evidence="7">
    <location>
        <begin position="188"/>
        <end position="207"/>
    </location>
</feature>
<proteinExistence type="inferred from homology"/>
<name>A0ABR1RQ94_9PEZI</name>
<feature type="compositionally biased region" description="Basic and acidic residues" evidence="6">
    <location>
        <begin position="32"/>
        <end position="42"/>
    </location>
</feature>
<evidence type="ECO:0000256" key="2">
    <source>
        <dbReference type="ARBA" id="ARBA00007520"/>
    </source>
</evidence>
<comment type="caution">
    <text evidence="9">The sequence shown here is derived from an EMBL/GenBank/DDBJ whole genome shotgun (WGS) entry which is preliminary data.</text>
</comment>
<feature type="transmembrane region" description="Helical" evidence="7">
    <location>
        <begin position="213"/>
        <end position="232"/>
    </location>
</feature>
<dbReference type="Pfam" id="PF07690">
    <property type="entry name" value="MFS_1"/>
    <property type="match status" value="1"/>
</dbReference>
<feature type="transmembrane region" description="Helical" evidence="7">
    <location>
        <begin position="383"/>
        <end position="407"/>
    </location>
</feature>
<feature type="domain" description="Major facilitator superfamily (MFS) profile" evidence="8">
    <location>
        <begin position="56"/>
        <end position="547"/>
    </location>
</feature>
<feature type="region of interest" description="Disordered" evidence="6">
    <location>
        <begin position="550"/>
        <end position="578"/>
    </location>
</feature>
<feature type="transmembrane region" description="Helical" evidence="7">
    <location>
        <begin position="120"/>
        <end position="140"/>
    </location>
</feature>
<feature type="transmembrane region" description="Helical" evidence="7">
    <location>
        <begin position="450"/>
        <end position="474"/>
    </location>
</feature>
<feature type="transmembrane region" description="Helical" evidence="7">
    <location>
        <begin position="47"/>
        <end position="69"/>
    </location>
</feature>
<reference evidence="9 10" key="1">
    <citation type="submission" date="2023-01" db="EMBL/GenBank/DDBJ databases">
        <title>Analysis of 21 Apiospora genomes using comparative genomics revels a genus with tremendous synthesis potential of carbohydrate active enzymes and secondary metabolites.</title>
        <authorList>
            <person name="Sorensen T."/>
        </authorList>
    </citation>
    <scope>NUCLEOTIDE SEQUENCE [LARGE SCALE GENOMIC DNA]</scope>
    <source>
        <strain evidence="9 10">CBS 20057</strain>
    </source>
</reference>
<evidence type="ECO:0000256" key="5">
    <source>
        <dbReference type="ARBA" id="ARBA00023136"/>
    </source>
</evidence>
<dbReference type="Gene3D" id="1.20.1250.20">
    <property type="entry name" value="MFS general substrate transporter like domains"/>
    <property type="match status" value="2"/>
</dbReference>
<organism evidence="9 10">
    <name type="scientific">Apiospora marii</name>
    <dbReference type="NCBI Taxonomy" id="335849"/>
    <lineage>
        <taxon>Eukaryota</taxon>
        <taxon>Fungi</taxon>
        <taxon>Dikarya</taxon>
        <taxon>Ascomycota</taxon>
        <taxon>Pezizomycotina</taxon>
        <taxon>Sordariomycetes</taxon>
        <taxon>Xylariomycetidae</taxon>
        <taxon>Amphisphaeriales</taxon>
        <taxon>Apiosporaceae</taxon>
        <taxon>Apiospora</taxon>
    </lineage>
</organism>
<evidence type="ECO:0000256" key="6">
    <source>
        <dbReference type="SAM" id="MobiDB-lite"/>
    </source>
</evidence>
<feature type="region of interest" description="Disordered" evidence="6">
    <location>
        <begin position="1"/>
        <end position="42"/>
    </location>
</feature>
<dbReference type="InterPro" id="IPR020846">
    <property type="entry name" value="MFS_dom"/>
</dbReference>
<dbReference type="PROSITE" id="PS50850">
    <property type="entry name" value="MFS"/>
    <property type="match status" value="1"/>
</dbReference>
<dbReference type="InterPro" id="IPR011701">
    <property type="entry name" value="MFS"/>
</dbReference>
<feature type="transmembrane region" description="Helical" evidence="7">
    <location>
        <begin position="413"/>
        <end position="438"/>
    </location>
</feature>
<evidence type="ECO:0000313" key="10">
    <source>
        <dbReference type="Proteomes" id="UP001396898"/>
    </source>
</evidence>
<feature type="transmembrane region" description="Helical" evidence="7">
    <location>
        <begin position="322"/>
        <end position="343"/>
    </location>
</feature>
<dbReference type="CDD" id="cd17502">
    <property type="entry name" value="MFS_Azr1_MDR_like"/>
    <property type="match status" value="1"/>
</dbReference>
<protein>
    <submittedName>
        <fullName evidence="9">Major facilitator superfamily domain-containing protein</fullName>
    </submittedName>
</protein>
<dbReference type="PANTHER" id="PTHR23501">
    <property type="entry name" value="MAJOR FACILITATOR SUPERFAMILY"/>
    <property type="match status" value="1"/>
</dbReference>
<evidence type="ECO:0000259" key="8">
    <source>
        <dbReference type="PROSITE" id="PS50850"/>
    </source>
</evidence>
<sequence>MDHPESSDRTTAAAAAARPVSPAEQDATTPQHHAEPKTEKPVSGREYVTGIKLAVIVAAVAFASFLMLLDTMIISTAIPRITDEFHSLVDVGWYASAYQFGRAAPQPLTGRIYKYFSTKWTFLGFFAVFELGSVLCGAAVSSPMFIVGRFIAGFGAAGISNGSITIVSSCAPLEKRPSKANMVHDRTVNLLGLVVGPLIGGAFTSYTTWRWCFYINLPAGGLAALAILLLHVPEEEVKPRPGTLLPRLHHHLDLVGFVLFAPAVLMLLLALQFGGQAYPWNSPQVIGLFCGAAATAVVWFFWNRSRGNDAMVPQALIGRRDVLAAGIYEALLMSAVYGAVYYLPIYFQAVNGASAMLSAVYLLPMILAQLIMAGAAGGIVTKIGFVIPVAAFSAVFLSVGTGLYSILQPGSPTGYWVGFQILAGVGSGAGLQLAILAVQAAMGDKELSSGIAFIIFSQALGPTIALTLFNLIFLTSLQEQIDRLAPQVDPAVIIDAGATRFRSLVPPADLAAVLVAYANSLDHAFYLAAALAAACGVFCWGMGWHDLRKKEGDGKADQESQQGGQDAGRSVVDGKAAS</sequence>
<keyword evidence="5 7" id="KW-0472">Membrane</keyword>
<feature type="transmembrane region" description="Helical" evidence="7">
    <location>
        <begin position="285"/>
        <end position="302"/>
    </location>
</feature>